<name>A0A0H3VBK0_9ADEN</name>
<proteinExistence type="inferred from homology"/>
<dbReference type="GO" id="GO:0043657">
    <property type="term" value="C:host cell"/>
    <property type="evidence" value="ECO:0007669"/>
    <property type="project" value="GOC"/>
</dbReference>
<dbReference type="GO" id="GO:0075732">
    <property type="term" value="P:viral penetration into host nucleus"/>
    <property type="evidence" value="ECO:0007669"/>
    <property type="project" value="UniProtKB-KW"/>
</dbReference>
<dbReference type="GO" id="GO:0046718">
    <property type="term" value="P:symbiont entry into host cell"/>
    <property type="evidence" value="ECO:0007669"/>
    <property type="project" value="UniProtKB-KW"/>
</dbReference>
<evidence type="ECO:0000256" key="8">
    <source>
        <dbReference type="SAM" id="MobiDB-lite"/>
    </source>
</evidence>
<keyword evidence="7" id="KW-1160">Virus entry into host cell</keyword>
<feature type="region of interest" description="Disordered" evidence="8">
    <location>
        <begin position="69"/>
        <end position="91"/>
    </location>
</feature>
<evidence type="ECO:0000256" key="5">
    <source>
        <dbReference type="ARBA" id="ARBA00022921"/>
    </source>
</evidence>
<comment type="similarity">
    <text evidence="1">Belongs to the adenoviridae histone-like nucleoprotein family.</text>
</comment>
<evidence type="ECO:0000256" key="1">
    <source>
        <dbReference type="ARBA" id="ARBA00005746"/>
    </source>
</evidence>
<organism evidence="9">
    <name type="scientific">white-throated monitor adenovirus 1</name>
    <dbReference type="NCBI Taxonomy" id="1631552"/>
    <lineage>
        <taxon>Viruses</taxon>
        <taxon>Varidnaviria</taxon>
        <taxon>Bamfordvirae</taxon>
        <taxon>Preplasmiviricota</taxon>
        <taxon>Polisuviricotina</taxon>
        <taxon>Pharingeaviricetes</taxon>
        <taxon>Rowavirales</taxon>
        <taxon>Adenoviridae</taxon>
    </lineage>
</organism>
<protein>
    <submittedName>
        <fullName evidence="9">PVII</fullName>
    </submittedName>
</protein>
<evidence type="ECO:0000256" key="3">
    <source>
        <dbReference type="ARBA" id="ARBA00022562"/>
    </source>
</evidence>
<keyword evidence="6" id="KW-0238">DNA-binding</keyword>
<feature type="compositionally biased region" description="Basic and acidic residues" evidence="8">
    <location>
        <begin position="72"/>
        <end position="91"/>
    </location>
</feature>
<evidence type="ECO:0000256" key="4">
    <source>
        <dbReference type="ARBA" id="ARBA00022844"/>
    </source>
</evidence>
<keyword evidence="4" id="KW-0946">Virion</keyword>
<evidence type="ECO:0000256" key="6">
    <source>
        <dbReference type="ARBA" id="ARBA00023125"/>
    </source>
</evidence>
<keyword evidence="5" id="KW-0426">Late protein</keyword>
<evidence type="ECO:0000256" key="2">
    <source>
        <dbReference type="ARBA" id="ARBA00022524"/>
    </source>
</evidence>
<keyword evidence="2" id="KW-1163">Viral penetration into host nucleus</keyword>
<sequence>MSILMSPSNNTGWGCSIGTGRIRGTGVVFTPAQPVRVRSYYRAQWGQKTNRTPYKKIRRRLKMYTRLHRQRLKADARQRRMSRAERTRRTREAVARIKRANRARRGAAVLVEVPN</sequence>
<dbReference type="InterPro" id="IPR004912">
    <property type="entry name" value="Adeno_VII"/>
</dbReference>
<evidence type="ECO:0000256" key="7">
    <source>
        <dbReference type="ARBA" id="ARBA00023296"/>
    </source>
</evidence>
<dbReference type="GO" id="GO:0003677">
    <property type="term" value="F:DNA binding"/>
    <property type="evidence" value="ECO:0007669"/>
    <property type="project" value="UniProtKB-KW"/>
</dbReference>
<dbReference type="Pfam" id="PF03228">
    <property type="entry name" value="Adeno_VII"/>
    <property type="match status" value="1"/>
</dbReference>
<reference evidence="9" key="1">
    <citation type="submission" date="2014-06" db="EMBL/GenBank/DDBJ databases">
        <title>PCR screening of carcasses of captive reptiles reveals a high prevalence of adenoviruses.</title>
        <authorList>
            <person name="Penzes J.J."/>
            <person name="Benko M."/>
            <person name="Doszpoly A."/>
            <person name="Harrach B."/>
        </authorList>
    </citation>
    <scope>NUCLEOTIDE SEQUENCE</scope>
    <source>
        <strain evidence="9">6211</strain>
    </source>
</reference>
<dbReference type="GO" id="GO:0019028">
    <property type="term" value="C:viral capsid"/>
    <property type="evidence" value="ECO:0007669"/>
    <property type="project" value="InterPro"/>
</dbReference>
<accession>A0A0H3VBK0</accession>
<evidence type="ECO:0000313" key="9">
    <source>
        <dbReference type="EMBL" id="AJW67398.1"/>
    </source>
</evidence>
<dbReference type="EMBL" id="KM026519">
    <property type="protein sequence ID" value="AJW67398.1"/>
    <property type="molecule type" value="Genomic_DNA"/>
</dbReference>
<keyword evidence="3" id="KW-1048">Host nucleus</keyword>